<evidence type="ECO:0000313" key="2">
    <source>
        <dbReference type="Proteomes" id="UP000677913"/>
    </source>
</evidence>
<dbReference type="RefSeq" id="WP_211470676.1">
    <property type="nucleotide sequence ID" value="NZ_JAGSXH010000115.1"/>
</dbReference>
<dbReference type="AlphaFoldDB" id="A0A8J7WUH7"/>
<sequence length="89" mass="9598">MADLTESHIAVARITDALFCSDLETGSAPTNRQLAAAIRGALKNRRDWNGCTRAVAAAFATDPTQAEAREAWCSQVAEEAFKNLVCLDE</sequence>
<reference evidence="1" key="1">
    <citation type="submission" date="2021-04" db="EMBL/GenBank/DDBJ databases">
        <title>Genome based classification of Actinospica acidithermotolerans sp. nov., an actinobacterium isolated from an Indonesian hot spring.</title>
        <authorList>
            <person name="Kusuma A.B."/>
            <person name="Putra K.E."/>
            <person name="Nafisah S."/>
            <person name="Loh J."/>
            <person name="Nouioui I."/>
            <person name="Goodfellow M."/>
        </authorList>
    </citation>
    <scope>NUCLEOTIDE SEQUENCE</scope>
    <source>
        <strain evidence="1">DSM 45618</strain>
    </source>
</reference>
<name>A0A8J7WUH7_9ACTN</name>
<accession>A0A8J7WUH7</accession>
<dbReference type="EMBL" id="JAGSXH010000115">
    <property type="protein sequence ID" value="MBS2966015.1"/>
    <property type="molecule type" value="Genomic_DNA"/>
</dbReference>
<gene>
    <name evidence="1" type="ORF">KGA66_23425</name>
</gene>
<evidence type="ECO:0000313" key="1">
    <source>
        <dbReference type="EMBL" id="MBS2966015.1"/>
    </source>
</evidence>
<organism evidence="1 2">
    <name type="scientific">Actinocrinis puniceicyclus</name>
    <dbReference type="NCBI Taxonomy" id="977794"/>
    <lineage>
        <taxon>Bacteria</taxon>
        <taxon>Bacillati</taxon>
        <taxon>Actinomycetota</taxon>
        <taxon>Actinomycetes</taxon>
        <taxon>Catenulisporales</taxon>
        <taxon>Actinospicaceae</taxon>
        <taxon>Actinocrinis</taxon>
    </lineage>
</organism>
<protein>
    <submittedName>
        <fullName evidence="1">Uncharacterized protein</fullName>
    </submittedName>
</protein>
<dbReference type="Proteomes" id="UP000677913">
    <property type="component" value="Unassembled WGS sequence"/>
</dbReference>
<keyword evidence="2" id="KW-1185">Reference proteome</keyword>
<comment type="caution">
    <text evidence="1">The sequence shown here is derived from an EMBL/GenBank/DDBJ whole genome shotgun (WGS) entry which is preliminary data.</text>
</comment>
<proteinExistence type="predicted"/>